<feature type="region of interest" description="Disordered" evidence="2">
    <location>
        <begin position="105"/>
        <end position="139"/>
    </location>
</feature>
<evidence type="ECO:0000313" key="5">
    <source>
        <dbReference type="Proteomes" id="UP000299102"/>
    </source>
</evidence>
<feature type="compositionally biased region" description="Polar residues" evidence="2">
    <location>
        <begin position="105"/>
        <end position="115"/>
    </location>
</feature>
<dbReference type="Pfam" id="PF00098">
    <property type="entry name" value="zf-CCHC"/>
    <property type="match status" value="1"/>
</dbReference>
<evidence type="ECO:0000259" key="3">
    <source>
        <dbReference type="PROSITE" id="PS50158"/>
    </source>
</evidence>
<gene>
    <name evidence="4" type="ORF">EVAR_101037_1</name>
</gene>
<dbReference type="Proteomes" id="UP000299102">
    <property type="component" value="Unassembled WGS sequence"/>
</dbReference>
<dbReference type="InterPro" id="IPR001878">
    <property type="entry name" value="Znf_CCHC"/>
</dbReference>
<dbReference type="EMBL" id="BGZK01005719">
    <property type="protein sequence ID" value="GBP15183.1"/>
    <property type="molecule type" value="Genomic_DNA"/>
</dbReference>
<dbReference type="Gene3D" id="4.10.60.10">
    <property type="entry name" value="Zinc finger, CCHC-type"/>
    <property type="match status" value="1"/>
</dbReference>
<dbReference type="SMART" id="SM00343">
    <property type="entry name" value="ZnF_C2HC"/>
    <property type="match status" value="1"/>
</dbReference>
<dbReference type="InterPro" id="IPR036875">
    <property type="entry name" value="Znf_CCHC_sf"/>
</dbReference>
<keyword evidence="1" id="KW-0863">Zinc-finger</keyword>
<organism evidence="4 5">
    <name type="scientific">Eumeta variegata</name>
    <name type="common">Bagworm moth</name>
    <name type="synonym">Eumeta japonica</name>
    <dbReference type="NCBI Taxonomy" id="151549"/>
    <lineage>
        <taxon>Eukaryota</taxon>
        <taxon>Metazoa</taxon>
        <taxon>Ecdysozoa</taxon>
        <taxon>Arthropoda</taxon>
        <taxon>Hexapoda</taxon>
        <taxon>Insecta</taxon>
        <taxon>Pterygota</taxon>
        <taxon>Neoptera</taxon>
        <taxon>Endopterygota</taxon>
        <taxon>Lepidoptera</taxon>
        <taxon>Glossata</taxon>
        <taxon>Ditrysia</taxon>
        <taxon>Tineoidea</taxon>
        <taxon>Psychidae</taxon>
        <taxon>Oiketicinae</taxon>
        <taxon>Eumeta</taxon>
    </lineage>
</organism>
<dbReference type="GO" id="GO:0008270">
    <property type="term" value="F:zinc ion binding"/>
    <property type="evidence" value="ECO:0007669"/>
    <property type="project" value="UniProtKB-KW"/>
</dbReference>
<evidence type="ECO:0000256" key="2">
    <source>
        <dbReference type="SAM" id="MobiDB-lite"/>
    </source>
</evidence>
<dbReference type="AlphaFoldDB" id="A0A4C1TL10"/>
<reference evidence="4 5" key="1">
    <citation type="journal article" date="2019" name="Commun. Biol.">
        <title>The bagworm genome reveals a unique fibroin gene that provides high tensile strength.</title>
        <authorList>
            <person name="Kono N."/>
            <person name="Nakamura H."/>
            <person name="Ohtoshi R."/>
            <person name="Tomita M."/>
            <person name="Numata K."/>
            <person name="Arakawa K."/>
        </authorList>
    </citation>
    <scope>NUCLEOTIDE SEQUENCE [LARGE SCALE GENOMIC DNA]</scope>
</reference>
<feature type="compositionally biased region" description="Polar residues" evidence="2">
    <location>
        <begin position="129"/>
        <end position="139"/>
    </location>
</feature>
<proteinExistence type="predicted"/>
<accession>A0A4C1TL10</accession>
<sequence>MIQDFKRIAVRSFIKGLRDQALKTRFIGQQNDELSSLISIVEEAEEILEEPHGNVNVVSSTTPCSFCQKQQHHRDNRPRNQIRGTARELVCFKCNQPGHWARECQSNLGPGQASNLGREENPFNYENRPGNSNRPGYRQ</sequence>
<dbReference type="PROSITE" id="PS50158">
    <property type="entry name" value="ZF_CCHC"/>
    <property type="match status" value="1"/>
</dbReference>
<keyword evidence="1" id="KW-0862">Zinc</keyword>
<evidence type="ECO:0000256" key="1">
    <source>
        <dbReference type="PROSITE-ProRule" id="PRU00047"/>
    </source>
</evidence>
<dbReference type="GO" id="GO:0003676">
    <property type="term" value="F:nucleic acid binding"/>
    <property type="evidence" value="ECO:0007669"/>
    <property type="project" value="InterPro"/>
</dbReference>
<keyword evidence="1" id="KW-0479">Metal-binding</keyword>
<comment type="caution">
    <text evidence="4">The sequence shown here is derived from an EMBL/GenBank/DDBJ whole genome shotgun (WGS) entry which is preliminary data.</text>
</comment>
<protein>
    <recommendedName>
        <fullName evidence="3">CCHC-type domain-containing protein</fullName>
    </recommendedName>
</protein>
<dbReference type="OrthoDB" id="1099063at2759"/>
<feature type="domain" description="CCHC-type" evidence="3">
    <location>
        <begin position="91"/>
        <end position="106"/>
    </location>
</feature>
<keyword evidence="5" id="KW-1185">Reference proteome</keyword>
<name>A0A4C1TL10_EUMVA</name>
<evidence type="ECO:0000313" key="4">
    <source>
        <dbReference type="EMBL" id="GBP15183.1"/>
    </source>
</evidence>
<dbReference type="SUPFAM" id="SSF57756">
    <property type="entry name" value="Retrovirus zinc finger-like domains"/>
    <property type="match status" value="1"/>
</dbReference>